<keyword evidence="1" id="KW-0812">Transmembrane</keyword>
<feature type="transmembrane region" description="Helical" evidence="1">
    <location>
        <begin position="6"/>
        <end position="26"/>
    </location>
</feature>
<dbReference type="EMBL" id="AY572539">
    <property type="protein sequence ID" value="AAS75438.1"/>
    <property type="molecule type" value="Genomic_DNA"/>
</dbReference>
<gene>
    <name evidence="2" type="primary">ATP8</name>
</gene>
<keyword evidence="1" id="KW-1133">Transmembrane helix</keyword>
<evidence type="ECO:0000256" key="1">
    <source>
        <dbReference type="SAM" id="Phobius"/>
    </source>
</evidence>
<dbReference type="AlphaFoldDB" id="Q697G4"/>
<sequence length="48" mass="6360">MSNLFWLSLYFMFWFFFVNFVIWVYFMMNLSEIFNLYCYKFWFMLIKF</sequence>
<evidence type="ECO:0000313" key="2">
    <source>
        <dbReference type="EMBL" id="AAS75438.1"/>
    </source>
</evidence>
<proteinExistence type="predicted"/>
<keyword evidence="1" id="KW-0472">Membrane</keyword>
<organism evidence="2">
    <name type="scientific">Neomaskellia andropogonis</name>
    <name type="common">Sugarcane whitefly</name>
    <dbReference type="NCBI Taxonomy" id="266944"/>
    <lineage>
        <taxon>Eukaryota</taxon>
        <taxon>Metazoa</taxon>
        <taxon>Ecdysozoa</taxon>
        <taxon>Arthropoda</taxon>
        <taxon>Hexapoda</taxon>
        <taxon>Insecta</taxon>
        <taxon>Pterygota</taxon>
        <taxon>Neoptera</taxon>
        <taxon>Paraneoptera</taxon>
        <taxon>Hemiptera</taxon>
        <taxon>Sternorrhyncha</taxon>
        <taxon>Aleyrodoidea</taxon>
        <taxon>Aleyrodidae</taxon>
        <taxon>Aleyrodinae</taxon>
        <taxon>Neomaskellia</taxon>
    </lineage>
</organism>
<accession>Q697G4</accession>
<keyword evidence="2" id="KW-0496">Mitochondrion</keyword>
<name>Q697G4_NEOAD</name>
<geneLocation type="mitochondrion" evidence="2"/>
<reference evidence="2" key="1">
    <citation type="journal article" date="2004" name="BMC Evol. Biol.">
        <title>Organization of the mitochondrial genomes of whiteflies, aphids, and psyllids (Hemiptera, Sternorrhyncha).</title>
        <authorList>
            <person name="Thao M.L."/>
            <person name="Baumann L."/>
            <person name="Baumann P."/>
        </authorList>
    </citation>
    <scope>NUCLEOTIDE SEQUENCE</scope>
</reference>
<protein>
    <submittedName>
        <fullName evidence="2">ATP synthase F0 subunit 8</fullName>
    </submittedName>
</protein>